<dbReference type="InterPro" id="IPR051356">
    <property type="entry name" value="SOX/SOX-like_TF"/>
</dbReference>
<dbReference type="SMART" id="SM00398">
    <property type="entry name" value="HMG"/>
    <property type="match status" value="1"/>
</dbReference>
<evidence type="ECO:0000256" key="6">
    <source>
        <dbReference type="SAM" id="MobiDB-lite"/>
    </source>
</evidence>
<evidence type="ECO:0000259" key="7">
    <source>
        <dbReference type="PROSITE" id="PS50118"/>
    </source>
</evidence>
<dbReference type="GO" id="GO:0000978">
    <property type="term" value="F:RNA polymerase II cis-regulatory region sequence-specific DNA binding"/>
    <property type="evidence" value="ECO:0007669"/>
    <property type="project" value="TreeGrafter"/>
</dbReference>
<feature type="region of interest" description="Disordered" evidence="6">
    <location>
        <begin position="472"/>
        <end position="572"/>
    </location>
</feature>
<keyword evidence="3" id="KW-0804">Transcription</keyword>
<dbReference type="CDD" id="cd22042">
    <property type="entry name" value="HMG-box_EGL13-like"/>
    <property type="match status" value="1"/>
</dbReference>
<keyword evidence="1" id="KW-0805">Transcription regulation</keyword>
<protein>
    <recommendedName>
        <fullName evidence="7">HMG box domain-containing protein</fullName>
    </recommendedName>
</protein>
<dbReference type="FunFam" id="1.10.30.10:FF:000003">
    <property type="entry name" value="Putative transcription factor SOX-6"/>
    <property type="match status" value="1"/>
</dbReference>
<dbReference type="Gene3D" id="1.10.30.10">
    <property type="entry name" value="High mobility group box domain"/>
    <property type="match status" value="1"/>
</dbReference>
<dbReference type="SUPFAM" id="SSF47095">
    <property type="entry name" value="HMG-box"/>
    <property type="match status" value="1"/>
</dbReference>
<feature type="compositionally biased region" description="Polar residues" evidence="6">
    <location>
        <begin position="59"/>
        <end position="73"/>
    </location>
</feature>
<feature type="compositionally biased region" description="Polar residues" evidence="6">
    <location>
        <begin position="12"/>
        <end position="22"/>
    </location>
</feature>
<feature type="compositionally biased region" description="Polar residues" evidence="6">
    <location>
        <begin position="157"/>
        <end position="201"/>
    </location>
</feature>
<feature type="compositionally biased region" description="Low complexity" evidence="6">
    <location>
        <begin position="23"/>
        <end position="35"/>
    </location>
</feature>
<feature type="compositionally biased region" description="Basic and acidic residues" evidence="6">
    <location>
        <begin position="1"/>
        <end position="10"/>
    </location>
</feature>
<feature type="non-terminal residue" evidence="8">
    <location>
        <position position="1"/>
    </location>
</feature>
<proteinExistence type="predicted"/>
<dbReference type="InterPro" id="IPR036910">
    <property type="entry name" value="HMG_box_dom_sf"/>
</dbReference>
<feature type="DNA-binding region" description="HMG box" evidence="5">
    <location>
        <begin position="365"/>
        <end position="433"/>
    </location>
</feature>
<sequence>GHNQHKDYKPQRQLSPESTTQISESRSNNSRNSSRLKSESPQLGVSPFPYAAYSSSSATDMRQTSPNIASGSSPPARWSREIDGAMFRPNPSKYSSPPTPTDQDGPLNLSKPKSETKSRHPSGYTGQGRGGQEDNHRGVKREATTPPPAHANHSKRLTPNSSNHSPVIQSPLQGGKSNHSSQHQQRSPHNNPSPLPASSTPGPTPVSEVPLLAALRHNPFGLSAQYVTNPFLSLPPNFPLGGLTALTAGHHGMNGAPSPSDTEKFMYLHSQESYVQELLARQMAASVSGPVFPGLGHHFPMYASTPAPPLPNMAQMPGSKESAPQMQATSEENQSSYVQHLQSKMFGAKIIRAQREKSDPGRPHIKRPMNAFMVWAREERRKILKACPDMHNSNISKILGAKWKSMSNADKQPYYEEQSRLSKLHMEKHPDYRYRPRPKRTCIVDGKKLRISEYKALMKNRRQDIRRVWYGDGSSNFPEDGDEEDNSTSNYDAHFLHGDAGSPSHSLRGGASTSSPSHGGASPGDRRSVSPNNLNGLDHSSEESNDDDPTAAATNNNNNNTTAAGKAHGPNFLYQDNKLSAAHFPFHHALQHPQQPPHGLRLDLPYASSPSSTIVKSEAGVVFPKLGAAPYNLSISQDAMAHHRAESLMGAGGRGIAESDKRNIDSHSIKMEPVFPHMSQMSEVPGASL</sequence>
<accession>A0AAV2IK81</accession>
<dbReference type="AlphaFoldDB" id="A0AAV2IK81"/>
<dbReference type="InterPro" id="IPR009071">
    <property type="entry name" value="HMG_box_dom"/>
</dbReference>
<evidence type="ECO:0000256" key="4">
    <source>
        <dbReference type="ARBA" id="ARBA00023242"/>
    </source>
</evidence>
<name>A0AAV2IK81_LYMST</name>
<keyword evidence="4 5" id="KW-0539">Nucleus</keyword>
<organism evidence="8 9">
    <name type="scientific">Lymnaea stagnalis</name>
    <name type="common">Great pond snail</name>
    <name type="synonym">Helix stagnalis</name>
    <dbReference type="NCBI Taxonomy" id="6523"/>
    <lineage>
        <taxon>Eukaryota</taxon>
        <taxon>Metazoa</taxon>
        <taxon>Spiralia</taxon>
        <taxon>Lophotrochozoa</taxon>
        <taxon>Mollusca</taxon>
        <taxon>Gastropoda</taxon>
        <taxon>Heterobranchia</taxon>
        <taxon>Euthyneura</taxon>
        <taxon>Panpulmonata</taxon>
        <taxon>Hygrophila</taxon>
        <taxon>Lymnaeoidea</taxon>
        <taxon>Lymnaeidae</taxon>
        <taxon>Lymnaea</taxon>
    </lineage>
</organism>
<dbReference type="Pfam" id="PF00505">
    <property type="entry name" value="HMG_box"/>
    <property type="match status" value="1"/>
</dbReference>
<dbReference type="GO" id="GO:0005634">
    <property type="term" value="C:nucleus"/>
    <property type="evidence" value="ECO:0007669"/>
    <property type="project" value="UniProtKB-UniRule"/>
</dbReference>
<feature type="region of interest" description="Disordered" evidence="6">
    <location>
        <begin position="1"/>
        <end position="207"/>
    </location>
</feature>
<feature type="compositionally biased region" description="Basic and acidic residues" evidence="6">
    <location>
        <begin position="131"/>
        <end position="143"/>
    </location>
</feature>
<keyword evidence="2 5" id="KW-0238">DNA-binding</keyword>
<keyword evidence="9" id="KW-1185">Reference proteome</keyword>
<dbReference type="PANTHER" id="PTHR45789">
    <property type="entry name" value="FI18025P1"/>
    <property type="match status" value="1"/>
</dbReference>
<dbReference type="Proteomes" id="UP001497497">
    <property type="component" value="Unassembled WGS sequence"/>
</dbReference>
<gene>
    <name evidence="8" type="ORF">GSLYS_00018861001</name>
</gene>
<evidence type="ECO:0000256" key="1">
    <source>
        <dbReference type="ARBA" id="ARBA00023015"/>
    </source>
</evidence>
<dbReference type="PROSITE" id="PS50118">
    <property type="entry name" value="HMG_BOX_2"/>
    <property type="match status" value="1"/>
</dbReference>
<comment type="caution">
    <text evidence="8">The sequence shown here is derived from an EMBL/GenBank/DDBJ whole genome shotgun (WGS) entry which is preliminary data.</text>
</comment>
<feature type="compositionally biased region" description="Low complexity" evidence="6">
    <location>
        <begin position="550"/>
        <end position="564"/>
    </location>
</feature>
<evidence type="ECO:0000256" key="3">
    <source>
        <dbReference type="ARBA" id="ARBA00023163"/>
    </source>
</evidence>
<reference evidence="8 9" key="1">
    <citation type="submission" date="2024-04" db="EMBL/GenBank/DDBJ databases">
        <authorList>
            <consortium name="Genoscope - CEA"/>
            <person name="William W."/>
        </authorList>
    </citation>
    <scope>NUCLEOTIDE SEQUENCE [LARGE SCALE GENOMIC DNA]</scope>
</reference>
<evidence type="ECO:0000256" key="2">
    <source>
        <dbReference type="ARBA" id="ARBA00023125"/>
    </source>
</evidence>
<dbReference type="EMBL" id="CAXITT010000703">
    <property type="protein sequence ID" value="CAL1545378.1"/>
    <property type="molecule type" value="Genomic_DNA"/>
</dbReference>
<dbReference type="GO" id="GO:0045165">
    <property type="term" value="P:cell fate commitment"/>
    <property type="evidence" value="ECO:0007669"/>
    <property type="project" value="TreeGrafter"/>
</dbReference>
<dbReference type="GO" id="GO:0000981">
    <property type="term" value="F:DNA-binding transcription factor activity, RNA polymerase II-specific"/>
    <property type="evidence" value="ECO:0007669"/>
    <property type="project" value="TreeGrafter"/>
</dbReference>
<evidence type="ECO:0000256" key="5">
    <source>
        <dbReference type="PROSITE-ProRule" id="PRU00267"/>
    </source>
</evidence>
<evidence type="ECO:0000313" key="9">
    <source>
        <dbReference type="Proteomes" id="UP001497497"/>
    </source>
</evidence>
<feature type="domain" description="HMG box" evidence="7">
    <location>
        <begin position="365"/>
        <end position="433"/>
    </location>
</feature>
<dbReference type="PANTHER" id="PTHR45789:SF2">
    <property type="entry name" value="FI18025P1"/>
    <property type="match status" value="1"/>
</dbReference>
<evidence type="ECO:0000313" key="8">
    <source>
        <dbReference type="EMBL" id="CAL1545378.1"/>
    </source>
</evidence>